<dbReference type="PROSITE" id="PS50886">
    <property type="entry name" value="TRBD"/>
    <property type="match status" value="1"/>
</dbReference>
<dbReference type="InterPro" id="IPR012340">
    <property type="entry name" value="NA-bd_OB-fold"/>
</dbReference>
<dbReference type="Gene3D" id="2.40.50.140">
    <property type="entry name" value="Nucleic acid-binding proteins"/>
    <property type="match status" value="1"/>
</dbReference>
<accession>A0A412PFE9</accession>
<feature type="domain" description="TRNA-binding" evidence="4">
    <location>
        <begin position="13"/>
        <end position="117"/>
    </location>
</feature>
<evidence type="ECO:0000256" key="3">
    <source>
        <dbReference type="PROSITE-ProRule" id="PRU00209"/>
    </source>
</evidence>
<proteinExistence type="predicted"/>
<dbReference type="RefSeq" id="WP_006525205.1">
    <property type="nucleotide sequence ID" value="NZ_AP028934.1"/>
</dbReference>
<keyword evidence="2 3" id="KW-0694">RNA-binding</keyword>
<dbReference type="SUPFAM" id="SSF50249">
    <property type="entry name" value="Nucleic acid-binding proteins"/>
    <property type="match status" value="1"/>
</dbReference>
<name>A0A412PFE9_9FIRM</name>
<organism evidence="5 6">
    <name type="scientific">Solobacterium moorei</name>
    <dbReference type="NCBI Taxonomy" id="102148"/>
    <lineage>
        <taxon>Bacteria</taxon>
        <taxon>Bacillati</taxon>
        <taxon>Bacillota</taxon>
        <taxon>Erysipelotrichia</taxon>
        <taxon>Erysipelotrichales</taxon>
        <taxon>Erysipelotrichaceae</taxon>
        <taxon>Solobacterium</taxon>
    </lineage>
</organism>
<sequence length="117" mass="12907">MAAEVKKEVSFDVFGQLDFRAGTILKVEDVEKSTKLTKLTVDLGEEEPRTIVCSLREVREDYQSVAGKQALFLVNLAPRKIMGIESHGMLVTLGYDDGIADTLLFPEHPLPNGTRAS</sequence>
<evidence type="ECO:0000259" key="4">
    <source>
        <dbReference type="PROSITE" id="PS50886"/>
    </source>
</evidence>
<reference evidence="5 6" key="1">
    <citation type="submission" date="2018-08" db="EMBL/GenBank/DDBJ databases">
        <title>A genome reference for cultivated species of the human gut microbiota.</title>
        <authorList>
            <person name="Zou Y."/>
            <person name="Xue W."/>
            <person name="Luo G."/>
        </authorList>
    </citation>
    <scope>NUCLEOTIDE SEQUENCE [LARGE SCALE GENOMIC DNA]</scope>
    <source>
        <strain evidence="5 6">AF18-46</strain>
    </source>
</reference>
<gene>
    <name evidence="5" type="ORF">DWX20_05985</name>
</gene>
<dbReference type="PANTHER" id="PTHR11586">
    <property type="entry name" value="TRNA-AMINOACYLATION COFACTOR ARC1 FAMILY MEMBER"/>
    <property type="match status" value="1"/>
</dbReference>
<dbReference type="EMBL" id="QRWX01000002">
    <property type="protein sequence ID" value="RGT56353.1"/>
    <property type="molecule type" value="Genomic_DNA"/>
</dbReference>
<dbReference type="InterPro" id="IPR002547">
    <property type="entry name" value="tRNA-bd_dom"/>
</dbReference>
<comment type="caution">
    <text evidence="5">The sequence shown here is derived from an EMBL/GenBank/DDBJ whole genome shotgun (WGS) entry which is preliminary data.</text>
</comment>
<keyword evidence="1 3" id="KW-0820">tRNA-binding</keyword>
<dbReference type="PANTHER" id="PTHR11586:SF37">
    <property type="entry name" value="TRNA-BINDING DOMAIN-CONTAINING PROTEIN"/>
    <property type="match status" value="1"/>
</dbReference>
<dbReference type="AlphaFoldDB" id="A0A412PFE9"/>
<dbReference type="InterPro" id="IPR051270">
    <property type="entry name" value="Tyrosine-tRNA_ligase_regulator"/>
</dbReference>
<evidence type="ECO:0000313" key="6">
    <source>
        <dbReference type="Proteomes" id="UP000284731"/>
    </source>
</evidence>
<protein>
    <submittedName>
        <fullName evidence="5">tRNA-binding protein</fullName>
    </submittedName>
</protein>
<evidence type="ECO:0000256" key="2">
    <source>
        <dbReference type="ARBA" id="ARBA00022884"/>
    </source>
</evidence>
<dbReference type="Pfam" id="PF01588">
    <property type="entry name" value="tRNA_bind"/>
    <property type="match status" value="1"/>
</dbReference>
<evidence type="ECO:0000313" key="5">
    <source>
        <dbReference type="EMBL" id="RGT56353.1"/>
    </source>
</evidence>
<dbReference type="GeneID" id="89619736"/>
<dbReference type="GO" id="GO:0000049">
    <property type="term" value="F:tRNA binding"/>
    <property type="evidence" value="ECO:0007669"/>
    <property type="project" value="UniProtKB-UniRule"/>
</dbReference>
<dbReference type="Proteomes" id="UP000284731">
    <property type="component" value="Unassembled WGS sequence"/>
</dbReference>
<evidence type="ECO:0000256" key="1">
    <source>
        <dbReference type="ARBA" id="ARBA00022555"/>
    </source>
</evidence>